<sequence>WPAAPSAWLRTHGASHISFGWICPRDGLCCGLCRYLANTKPYLFFLGHLAVAAGVLFA</sequence>
<dbReference type="AlphaFoldDB" id="A0A812UHX0"/>
<protein>
    <submittedName>
        <fullName evidence="1">Uncharacterized protein</fullName>
    </submittedName>
</protein>
<comment type="caution">
    <text evidence="1">The sequence shown here is derived from an EMBL/GenBank/DDBJ whole genome shotgun (WGS) entry which is preliminary data.</text>
</comment>
<proteinExistence type="predicted"/>
<name>A0A812UHX0_9DINO</name>
<keyword evidence="2" id="KW-1185">Reference proteome</keyword>
<dbReference type="EMBL" id="CAJNJA010026808">
    <property type="protein sequence ID" value="CAE7565912.1"/>
    <property type="molecule type" value="Genomic_DNA"/>
</dbReference>
<dbReference type="OrthoDB" id="448760at2759"/>
<gene>
    <name evidence="1" type="ORF">SNEC2469_LOCUS16457</name>
</gene>
<evidence type="ECO:0000313" key="1">
    <source>
        <dbReference type="EMBL" id="CAE7565912.1"/>
    </source>
</evidence>
<organism evidence="1 2">
    <name type="scientific">Symbiodinium necroappetens</name>
    <dbReference type="NCBI Taxonomy" id="1628268"/>
    <lineage>
        <taxon>Eukaryota</taxon>
        <taxon>Sar</taxon>
        <taxon>Alveolata</taxon>
        <taxon>Dinophyceae</taxon>
        <taxon>Suessiales</taxon>
        <taxon>Symbiodiniaceae</taxon>
        <taxon>Symbiodinium</taxon>
    </lineage>
</organism>
<feature type="non-terminal residue" evidence="1">
    <location>
        <position position="58"/>
    </location>
</feature>
<dbReference type="Proteomes" id="UP000601435">
    <property type="component" value="Unassembled WGS sequence"/>
</dbReference>
<reference evidence="1" key="1">
    <citation type="submission" date="2021-02" db="EMBL/GenBank/DDBJ databases">
        <authorList>
            <person name="Dougan E. K."/>
            <person name="Rhodes N."/>
            <person name="Thang M."/>
            <person name="Chan C."/>
        </authorList>
    </citation>
    <scope>NUCLEOTIDE SEQUENCE</scope>
</reference>
<accession>A0A812UHX0</accession>
<evidence type="ECO:0000313" key="2">
    <source>
        <dbReference type="Proteomes" id="UP000601435"/>
    </source>
</evidence>